<evidence type="ECO:0008006" key="4">
    <source>
        <dbReference type="Google" id="ProtNLM"/>
    </source>
</evidence>
<comment type="caution">
    <text evidence="2">The sequence shown here is derived from an EMBL/GenBank/DDBJ whole genome shotgun (WGS) entry which is preliminary data.</text>
</comment>
<sequence length="207" mass="21406">MSITSVRRITLTLAAATAVCLSMLPVAGAAAGTVGQDKKPIQIGDLDPRVDAKSVGAPVDPCALGWEAFPAEVRPTKPNKPKLKIPDEKDVFATACRYDNGDATIVTNQAGGTPQQGRNFITLIAWARPGQMPTAVADHKGSTASTFGGKQGLIKSGMNNSSKEPSCTAIFPLANGAIGVSITNGRFPTDTCAIATHVATHIAQQTP</sequence>
<dbReference type="EMBL" id="QLTT01000014">
    <property type="protein sequence ID" value="RAS59440.1"/>
    <property type="molecule type" value="Genomic_DNA"/>
</dbReference>
<proteinExistence type="predicted"/>
<feature type="chain" id="PRO_5046209391" description="DUF3558 domain-containing protein" evidence="1">
    <location>
        <begin position="32"/>
        <end position="207"/>
    </location>
</feature>
<accession>A0ABX9DY70</accession>
<organism evidence="2 3">
    <name type="scientific">Lentzea atacamensis</name>
    <dbReference type="NCBI Taxonomy" id="531938"/>
    <lineage>
        <taxon>Bacteria</taxon>
        <taxon>Bacillati</taxon>
        <taxon>Actinomycetota</taxon>
        <taxon>Actinomycetes</taxon>
        <taxon>Pseudonocardiales</taxon>
        <taxon>Pseudonocardiaceae</taxon>
        <taxon>Lentzea</taxon>
    </lineage>
</organism>
<keyword evidence="1" id="KW-0732">Signal</keyword>
<protein>
    <recommendedName>
        <fullName evidence="4">DUF3558 domain-containing protein</fullName>
    </recommendedName>
</protein>
<feature type="signal peptide" evidence="1">
    <location>
        <begin position="1"/>
        <end position="31"/>
    </location>
</feature>
<evidence type="ECO:0000313" key="3">
    <source>
        <dbReference type="Proteomes" id="UP000248714"/>
    </source>
</evidence>
<dbReference type="Proteomes" id="UP000248714">
    <property type="component" value="Unassembled WGS sequence"/>
</dbReference>
<keyword evidence="3" id="KW-1185">Reference proteome</keyword>
<name>A0ABX9DY70_9PSEU</name>
<gene>
    <name evidence="2" type="ORF">C8D87_11452</name>
</gene>
<reference evidence="2 3" key="1">
    <citation type="submission" date="2018-06" db="EMBL/GenBank/DDBJ databases">
        <title>Genomic Encyclopedia of Type Strains, Phase IV (KMG-IV): sequencing the most valuable type-strain genomes for metagenomic binning, comparative biology and taxonomic classification.</title>
        <authorList>
            <person name="Goeker M."/>
        </authorList>
    </citation>
    <scope>NUCLEOTIDE SEQUENCE [LARGE SCALE GENOMIC DNA]</scope>
    <source>
        <strain evidence="2 3">DSM 45479</strain>
    </source>
</reference>
<dbReference type="RefSeq" id="WP_112231848.1">
    <property type="nucleotide sequence ID" value="NZ_QLTT01000014.1"/>
</dbReference>
<evidence type="ECO:0000256" key="1">
    <source>
        <dbReference type="SAM" id="SignalP"/>
    </source>
</evidence>
<evidence type="ECO:0000313" key="2">
    <source>
        <dbReference type="EMBL" id="RAS59440.1"/>
    </source>
</evidence>